<evidence type="ECO:0000256" key="1">
    <source>
        <dbReference type="ARBA" id="ARBA00005417"/>
    </source>
</evidence>
<dbReference type="InterPro" id="IPR003593">
    <property type="entry name" value="AAA+_ATPase"/>
</dbReference>
<organism evidence="6">
    <name type="scientific">Paenibacillus ihbetae</name>
    <dbReference type="NCBI Taxonomy" id="1870820"/>
    <lineage>
        <taxon>Bacteria</taxon>
        <taxon>Bacillati</taxon>
        <taxon>Bacillota</taxon>
        <taxon>Bacilli</taxon>
        <taxon>Bacillales</taxon>
        <taxon>Paenibacillaceae</taxon>
        <taxon>Paenibacillus</taxon>
    </lineage>
</organism>
<evidence type="ECO:0000259" key="5">
    <source>
        <dbReference type="PROSITE" id="PS50893"/>
    </source>
</evidence>
<dbReference type="InterPro" id="IPR003439">
    <property type="entry name" value="ABC_transporter-like_ATP-bd"/>
</dbReference>
<proteinExistence type="inferred from homology"/>
<dbReference type="EMBL" id="CP016809">
    <property type="protein sequence ID" value="ANY76093.1"/>
    <property type="molecule type" value="Genomic_DNA"/>
</dbReference>
<dbReference type="AlphaFoldDB" id="A0A1B2E7Y3"/>
<keyword evidence="3" id="KW-0547">Nucleotide-binding</keyword>
<dbReference type="PROSITE" id="PS00211">
    <property type="entry name" value="ABC_TRANSPORTER_1"/>
    <property type="match status" value="1"/>
</dbReference>
<dbReference type="CDD" id="cd03268">
    <property type="entry name" value="ABC_BcrA_bacitracin_resist"/>
    <property type="match status" value="1"/>
</dbReference>
<evidence type="ECO:0000313" key="6">
    <source>
        <dbReference type="EMBL" id="ANY76093.1"/>
    </source>
</evidence>
<dbReference type="Pfam" id="PF00005">
    <property type="entry name" value="ABC_tran"/>
    <property type="match status" value="1"/>
</dbReference>
<keyword evidence="4 6" id="KW-0067">ATP-binding</keyword>
<evidence type="ECO:0000256" key="2">
    <source>
        <dbReference type="ARBA" id="ARBA00022448"/>
    </source>
</evidence>
<dbReference type="PANTHER" id="PTHR43335">
    <property type="entry name" value="ABC TRANSPORTER, ATP-BINDING PROTEIN"/>
    <property type="match status" value="1"/>
</dbReference>
<dbReference type="SMART" id="SM00382">
    <property type="entry name" value="AAA"/>
    <property type="match status" value="1"/>
</dbReference>
<dbReference type="SUPFAM" id="SSF52540">
    <property type="entry name" value="P-loop containing nucleoside triphosphate hydrolases"/>
    <property type="match status" value="1"/>
</dbReference>
<keyword evidence="2" id="KW-0813">Transport</keyword>
<dbReference type="InterPro" id="IPR027417">
    <property type="entry name" value="P-loop_NTPase"/>
</dbReference>
<dbReference type="GO" id="GO:0016887">
    <property type="term" value="F:ATP hydrolysis activity"/>
    <property type="evidence" value="ECO:0007669"/>
    <property type="project" value="InterPro"/>
</dbReference>
<sequence>MELISLIRTSFPIVETHNLSKTYGGSHSVNKVNLEVHAGQIFGFLGPNGAGKTTTLKMLLGLIKPTEGKIKVFGKDLEAHRPEILNQTGSLIESPSYYGHLTGYENLKVMQRLRSLPSKNIDHVLKIVRLENHKHKKADQYSLGMKQRLGIAMALLPFPKLLILDEPTNGLDPAGIGEIRELIKSLPRKYGITILLSSHLLSEIEQIATSVGIINDGKLLFQGTMESLQSGNKTTISFKTADPARAEDLLLTQGYLPTIKAKQLMFNQLADEEVSRINRLLVEQGIPVTRIEEHKKNLEDIFLDLTGKERSL</sequence>
<feature type="domain" description="ABC transporter" evidence="5">
    <location>
        <begin position="14"/>
        <end position="241"/>
    </location>
</feature>
<reference evidence="6" key="1">
    <citation type="submission" date="2016-08" db="EMBL/GenBank/DDBJ databases">
        <title>Complete Genome Seqeunce of Paenibacillus sp. nov. IHBB 9852 from high altitute lake of Indian trans-Himalayas.</title>
        <authorList>
            <person name="Kiran S."/>
            <person name="Swarnkar M.K."/>
            <person name="Rana A."/>
            <person name="Tewari R."/>
            <person name="Gulati A."/>
        </authorList>
    </citation>
    <scope>NUCLEOTIDE SEQUENCE [LARGE SCALE GENOMIC DNA]</scope>
    <source>
        <strain evidence="6">IHBB 9852</strain>
    </source>
</reference>
<name>A0A1B2E7Y3_9BACL</name>
<comment type="similarity">
    <text evidence="1">Belongs to the ABC transporter superfamily.</text>
</comment>
<accession>A0A1B2E7Y3</accession>
<dbReference type="PROSITE" id="PS50893">
    <property type="entry name" value="ABC_TRANSPORTER_2"/>
    <property type="match status" value="1"/>
</dbReference>
<dbReference type="Gene3D" id="3.40.50.300">
    <property type="entry name" value="P-loop containing nucleotide triphosphate hydrolases"/>
    <property type="match status" value="1"/>
</dbReference>
<gene>
    <name evidence="6" type="ORF">BBD41_27900</name>
</gene>
<dbReference type="PANTHER" id="PTHR43335:SF4">
    <property type="entry name" value="ABC TRANSPORTER, ATP-BINDING PROTEIN"/>
    <property type="match status" value="1"/>
</dbReference>
<evidence type="ECO:0000256" key="4">
    <source>
        <dbReference type="ARBA" id="ARBA00022840"/>
    </source>
</evidence>
<dbReference type="GO" id="GO:0005524">
    <property type="term" value="F:ATP binding"/>
    <property type="evidence" value="ECO:0007669"/>
    <property type="project" value="UniProtKB-KW"/>
</dbReference>
<dbReference type="KEGG" id="pib:BBD41_27900"/>
<evidence type="ECO:0000256" key="3">
    <source>
        <dbReference type="ARBA" id="ARBA00022741"/>
    </source>
</evidence>
<protein>
    <submittedName>
        <fullName evidence="6">Bacitracin ABC transporter ATP-binding protein</fullName>
    </submittedName>
</protein>
<dbReference type="InterPro" id="IPR017871">
    <property type="entry name" value="ABC_transporter-like_CS"/>
</dbReference>